<protein>
    <submittedName>
        <fullName evidence="9">Recombinase RecB</fullName>
    </submittedName>
</protein>
<dbReference type="InterPro" id="IPR050639">
    <property type="entry name" value="SSR_resolvase"/>
</dbReference>
<evidence type="ECO:0000256" key="6">
    <source>
        <dbReference type="SAM" id="Coils"/>
    </source>
</evidence>
<sequence>MNLQMSIPSRAALYLRVSTMRQAEVDLSIPDQRSQTASYCERQGWQVIAEYVEPGASAMDDQRPEFQRMIERASDDDRPFDVIVVHSFSRFFRDAFGLEMYIRRLAKYGVRLVSITQELGDDPSQVMMRQVIALFDEYQSRENAKHVLRAMKENARQGFYNGSRVPLGYTVADVEKRGHRTKKRLIIDPVEAETVRLIFKLYLNGEATSGPLGVKEIAKTLNTRGMRTRLGARFGVGPVHKILTNPIYIGEWRFNRRHAKTGREKPVTEIIAVEVASIIERAAFDEVQRTLVARNPRTTPPRVTTGPILLTGLAHCASCGSAMTMRSGTSKTGRVYRYYSCSAAARMGKTACKGRSIPMDKLDQLVTSHIADRLLVPDRITALLAEIVQKRAVAGGEVQDRIDQLSRQARAAEEKLRRLYALVEDGITDLDEVLKARLADIKADRDQAQSALDRIKSRSSTACIDRSKIERFGSLMRESITAGSVPFRKSYLRSLIDAVEVDDRVIRIHGSKTTLEQAIMAGDQPERRVRGFVRKWRSLGEAKRDTISPSKISTNQLGCFVSATMRCYHQQAFTNIF</sequence>
<dbReference type="Gene3D" id="3.90.1750.20">
    <property type="entry name" value="Putative Large Serine Recombinase, Chain B, Domain 2"/>
    <property type="match status" value="1"/>
</dbReference>
<evidence type="ECO:0000313" key="10">
    <source>
        <dbReference type="Proteomes" id="UP000625079"/>
    </source>
</evidence>
<keyword evidence="1" id="KW-0229">DNA integration</keyword>
<dbReference type="EMBL" id="BMHC01000028">
    <property type="protein sequence ID" value="GGI33031.1"/>
    <property type="molecule type" value="Genomic_DNA"/>
</dbReference>
<dbReference type="GO" id="GO:0000150">
    <property type="term" value="F:DNA strand exchange activity"/>
    <property type="evidence" value="ECO:0007669"/>
    <property type="project" value="InterPro"/>
</dbReference>
<evidence type="ECO:0000256" key="5">
    <source>
        <dbReference type="PROSITE-ProRule" id="PRU10137"/>
    </source>
</evidence>
<feature type="coiled-coil region" evidence="6">
    <location>
        <begin position="395"/>
        <end position="458"/>
    </location>
</feature>
<evidence type="ECO:0000256" key="4">
    <source>
        <dbReference type="PIRSR" id="PIRSR606118-50"/>
    </source>
</evidence>
<evidence type="ECO:0000313" key="9">
    <source>
        <dbReference type="EMBL" id="GGI33031.1"/>
    </source>
</evidence>
<dbReference type="AlphaFoldDB" id="A0AA87WFZ2"/>
<dbReference type="InterPro" id="IPR006119">
    <property type="entry name" value="Resolv_N"/>
</dbReference>
<dbReference type="SMART" id="SM00857">
    <property type="entry name" value="Resolvase"/>
    <property type="match status" value="1"/>
</dbReference>
<dbReference type="PANTHER" id="PTHR30461:SF23">
    <property type="entry name" value="DNA RECOMBINASE-RELATED"/>
    <property type="match status" value="1"/>
</dbReference>
<dbReference type="Proteomes" id="UP000625079">
    <property type="component" value="Unassembled WGS sequence"/>
</dbReference>
<dbReference type="CDD" id="cd00338">
    <property type="entry name" value="Ser_Recombinase"/>
    <property type="match status" value="1"/>
</dbReference>
<feature type="domain" description="Recombinase" evidence="8">
    <location>
        <begin position="166"/>
        <end position="297"/>
    </location>
</feature>
<accession>A0AA87WFZ2</accession>
<dbReference type="Pfam" id="PF07508">
    <property type="entry name" value="Recombinase"/>
    <property type="match status" value="1"/>
</dbReference>
<dbReference type="Pfam" id="PF00239">
    <property type="entry name" value="Resolvase"/>
    <property type="match status" value="1"/>
</dbReference>
<dbReference type="Pfam" id="PF13408">
    <property type="entry name" value="Zn_ribbon_recom"/>
    <property type="match status" value="1"/>
</dbReference>
<reference evidence="9" key="1">
    <citation type="journal article" date="2014" name="Int. J. Syst. Evol. Microbiol.">
        <title>Complete genome sequence of Corynebacterium casei LMG S-19264T (=DSM 44701T), isolated from a smear-ripened cheese.</title>
        <authorList>
            <consortium name="US DOE Joint Genome Institute (JGI-PGF)"/>
            <person name="Walter F."/>
            <person name="Albersmeier A."/>
            <person name="Kalinowski J."/>
            <person name="Ruckert C."/>
        </authorList>
    </citation>
    <scope>NUCLEOTIDE SEQUENCE</scope>
    <source>
        <strain evidence="9">CGMCC 1.15034</strain>
    </source>
</reference>
<proteinExistence type="predicted"/>
<dbReference type="PROSITE" id="PS00397">
    <property type="entry name" value="RECOMBINASES_1"/>
    <property type="match status" value="1"/>
</dbReference>
<organism evidence="9 10">
    <name type="scientific">Bradyrhizobium guangdongense</name>
    <dbReference type="NCBI Taxonomy" id="1325090"/>
    <lineage>
        <taxon>Bacteria</taxon>
        <taxon>Pseudomonadati</taxon>
        <taxon>Pseudomonadota</taxon>
        <taxon>Alphaproteobacteria</taxon>
        <taxon>Hyphomicrobiales</taxon>
        <taxon>Nitrobacteraceae</taxon>
        <taxon>Bradyrhizobium</taxon>
    </lineage>
</organism>
<dbReference type="InterPro" id="IPR038109">
    <property type="entry name" value="DNA_bind_recomb_sf"/>
</dbReference>
<dbReference type="InterPro" id="IPR036162">
    <property type="entry name" value="Resolvase-like_N_sf"/>
</dbReference>
<dbReference type="GO" id="GO:0003677">
    <property type="term" value="F:DNA binding"/>
    <property type="evidence" value="ECO:0007669"/>
    <property type="project" value="UniProtKB-KW"/>
</dbReference>
<keyword evidence="6" id="KW-0175">Coiled coil</keyword>
<dbReference type="SUPFAM" id="SSF53041">
    <property type="entry name" value="Resolvase-like"/>
    <property type="match status" value="1"/>
</dbReference>
<comment type="caution">
    <text evidence="9">The sequence shown here is derived from an EMBL/GenBank/DDBJ whole genome shotgun (WGS) entry which is preliminary data.</text>
</comment>
<dbReference type="PROSITE" id="PS51737">
    <property type="entry name" value="RECOMBINASE_DNA_BIND"/>
    <property type="match status" value="1"/>
</dbReference>
<dbReference type="PANTHER" id="PTHR30461">
    <property type="entry name" value="DNA-INVERTASE FROM LAMBDOID PROPHAGE"/>
    <property type="match status" value="1"/>
</dbReference>
<dbReference type="Gene3D" id="3.40.50.1390">
    <property type="entry name" value="Resolvase, N-terminal catalytic domain"/>
    <property type="match status" value="1"/>
</dbReference>
<dbReference type="InterPro" id="IPR006118">
    <property type="entry name" value="Recombinase_CS"/>
</dbReference>
<evidence type="ECO:0000256" key="3">
    <source>
        <dbReference type="ARBA" id="ARBA00023172"/>
    </source>
</evidence>
<dbReference type="GO" id="GO:0015074">
    <property type="term" value="P:DNA integration"/>
    <property type="evidence" value="ECO:0007669"/>
    <property type="project" value="UniProtKB-KW"/>
</dbReference>
<feature type="active site" description="O-(5'-phospho-DNA)-serine intermediate" evidence="4 5">
    <location>
        <position position="18"/>
    </location>
</feature>
<feature type="domain" description="Resolvase/invertase-type recombinase catalytic" evidence="7">
    <location>
        <begin position="10"/>
        <end position="162"/>
    </location>
</feature>
<evidence type="ECO:0000256" key="1">
    <source>
        <dbReference type="ARBA" id="ARBA00022908"/>
    </source>
</evidence>
<keyword evidence="3" id="KW-0233">DNA recombination</keyword>
<dbReference type="InterPro" id="IPR025827">
    <property type="entry name" value="Zn_ribbon_recom_dom"/>
</dbReference>
<dbReference type="PROSITE" id="PS51736">
    <property type="entry name" value="RECOMBINASES_3"/>
    <property type="match status" value="1"/>
</dbReference>
<gene>
    <name evidence="9" type="ORF">GCM10010987_72360</name>
</gene>
<evidence type="ECO:0000256" key="2">
    <source>
        <dbReference type="ARBA" id="ARBA00023125"/>
    </source>
</evidence>
<dbReference type="InterPro" id="IPR011109">
    <property type="entry name" value="DNA_bind_recombinase_dom"/>
</dbReference>
<reference evidence="9" key="2">
    <citation type="submission" date="2022-12" db="EMBL/GenBank/DDBJ databases">
        <authorList>
            <person name="Sun Q."/>
            <person name="Zhou Y."/>
        </authorList>
    </citation>
    <scope>NUCLEOTIDE SEQUENCE</scope>
    <source>
        <strain evidence="9">CGMCC 1.15034</strain>
    </source>
</reference>
<name>A0AA87WFZ2_9BRAD</name>
<evidence type="ECO:0000259" key="8">
    <source>
        <dbReference type="PROSITE" id="PS51737"/>
    </source>
</evidence>
<keyword evidence="2" id="KW-0238">DNA-binding</keyword>
<evidence type="ECO:0000259" key="7">
    <source>
        <dbReference type="PROSITE" id="PS51736"/>
    </source>
</evidence>